<dbReference type="Proteomes" id="UP000240883">
    <property type="component" value="Unassembled WGS sequence"/>
</dbReference>
<evidence type="ECO:0000313" key="3">
    <source>
        <dbReference type="Proteomes" id="UP000240883"/>
    </source>
</evidence>
<gene>
    <name evidence="2" type="ORF">BS50DRAFT_350543</name>
</gene>
<feature type="region of interest" description="Disordered" evidence="1">
    <location>
        <begin position="167"/>
        <end position="186"/>
    </location>
</feature>
<proteinExistence type="predicted"/>
<evidence type="ECO:0000313" key="2">
    <source>
        <dbReference type="EMBL" id="PSN67852.1"/>
    </source>
</evidence>
<protein>
    <submittedName>
        <fullName evidence="2">Uncharacterized protein</fullName>
    </submittedName>
</protein>
<reference evidence="2 3" key="1">
    <citation type="journal article" date="2018" name="Front. Microbiol.">
        <title>Genome-Wide Analysis of Corynespora cassiicola Leaf Fall Disease Putative Effectors.</title>
        <authorList>
            <person name="Lopez D."/>
            <person name="Ribeiro S."/>
            <person name="Label P."/>
            <person name="Fumanal B."/>
            <person name="Venisse J.S."/>
            <person name="Kohler A."/>
            <person name="de Oliveira R.R."/>
            <person name="Labutti K."/>
            <person name="Lipzen A."/>
            <person name="Lail K."/>
            <person name="Bauer D."/>
            <person name="Ohm R.A."/>
            <person name="Barry K.W."/>
            <person name="Spatafora J."/>
            <person name="Grigoriev I.V."/>
            <person name="Martin F.M."/>
            <person name="Pujade-Renaud V."/>
        </authorList>
    </citation>
    <scope>NUCLEOTIDE SEQUENCE [LARGE SCALE GENOMIC DNA]</scope>
    <source>
        <strain evidence="2 3">Philippines</strain>
    </source>
</reference>
<evidence type="ECO:0000256" key="1">
    <source>
        <dbReference type="SAM" id="MobiDB-lite"/>
    </source>
</evidence>
<keyword evidence="3" id="KW-1185">Reference proteome</keyword>
<feature type="region of interest" description="Disordered" evidence="1">
    <location>
        <begin position="108"/>
        <end position="141"/>
    </location>
</feature>
<dbReference type="AlphaFoldDB" id="A0A2T2NQZ9"/>
<name>A0A2T2NQZ9_CORCC</name>
<dbReference type="EMBL" id="KZ678134">
    <property type="protein sequence ID" value="PSN67852.1"/>
    <property type="molecule type" value="Genomic_DNA"/>
</dbReference>
<accession>A0A2T2NQZ9</accession>
<feature type="compositionally biased region" description="Basic and acidic residues" evidence="1">
    <location>
        <begin position="111"/>
        <end position="126"/>
    </location>
</feature>
<organism evidence="2 3">
    <name type="scientific">Corynespora cassiicola Philippines</name>
    <dbReference type="NCBI Taxonomy" id="1448308"/>
    <lineage>
        <taxon>Eukaryota</taxon>
        <taxon>Fungi</taxon>
        <taxon>Dikarya</taxon>
        <taxon>Ascomycota</taxon>
        <taxon>Pezizomycotina</taxon>
        <taxon>Dothideomycetes</taxon>
        <taxon>Pleosporomycetidae</taxon>
        <taxon>Pleosporales</taxon>
        <taxon>Corynesporascaceae</taxon>
        <taxon>Corynespora</taxon>
    </lineage>
</organism>
<sequence>MEIWKTGESNVQSFLHQRLAHPKRLQHDKNDIDQSIWYQRTTSLYATRILHIRPFIAAPVPPALRPHPRIFEIPRDIGQIRLLERHGRSTQPRFPLCPLPLSALTPKRRNKADEQTHGQHGQDRTLQHQPPISLHPPNNPLNPVNQHLEPHPRGHVSLAKKAFAGVEGDWSRDSQGPRGLSTLGRVGRRGRLDPSILPPFFIYREAHPGVSSLGRLPGGMYRKRGGGGGGGCCCCRRVAPNSREVGDCVQVCG</sequence>